<evidence type="ECO:0000259" key="2">
    <source>
        <dbReference type="Pfam" id="PF13936"/>
    </source>
</evidence>
<sequence>MRVADSARSNRYLSLLERQRIATLRAQGVGVREIARRIERAASTVSRELHRNLLRHDYNVYDADLAHARARQRARRVRRTRLIRDPELRRLVQAKLELEWSPEQIAAHLRIAHPDCRDWHLCHETIHQGLYHGGKGGLSRNSPAGCGPGDRYGSDVAEPTSGRPGSSRRRRSSTATRRGRGARTDRGLGR</sequence>
<reference evidence="3 4" key="1">
    <citation type="submission" date="2020-11" db="EMBL/GenBank/DDBJ databases">
        <title>Pseudonocardia abyssalis sp. nov. and Pseudonocardia oceani sp. nov., description and phylogenomic analysis of two novel actinomycetes isolated from the deep Southern Ocean.</title>
        <authorList>
            <person name="Parra J."/>
        </authorList>
    </citation>
    <scope>NUCLEOTIDE SEQUENCE [LARGE SCALE GENOMIC DNA]</scope>
    <source>
        <strain evidence="4">KRD185</strain>
    </source>
</reference>
<dbReference type="PANTHER" id="PTHR10948">
    <property type="entry name" value="TRANSPOSASE"/>
    <property type="match status" value="1"/>
</dbReference>
<dbReference type="InterPro" id="IPR051917">
    <property type="entry name" value="Transposase-Integrase"/>
</dbReference>
<feature type="domain" description="Transposase IS30-like HTH" evidence="2">
    <location>
        <begin position="9"/>
        <end position="52"/>
    </location>
</feature>
<keyword evidence="4" id="KW-1185">Reference proteome</keyword>
<dbReference type="EMBL" id="JADQDF010000001">
    <property type="protein sequence ID" value="MBW0126466.1"/>
    <property type="molecule type" value="Genomic_DNA"/>
</dbReference>
<protein>
    <submittedName>
        <fullName evidence="3">IS30 family transposase</fullName>
    </submittedName>
</protein>
<evidence type="ECO:0000313" key="4">
    <source>
        <dbReference type="Proteomes" id="UP000694300"/>
    </source>
</evidence>
<feature type="compositionally biased region" description="Basic residues" evidence="1">
    <location>
        <begin position="166"/>
        <end position="181"/>
    </location>
</feature>
<accession>A0ABS6U2S8</accession>
<comment type="caution">
    <text evidence="3">The sequence shown here is derived from an EMBL/GenBank/DDBJ whole genome shotgun (WGS) entry which is preliminary data.</text>
</comment>
<dbReference type="PANTHER" id="PTHR10948:SF23">
    <property type="entry name" value="TRANSPOSASE INSI FOR INSERTION SEQUENCE ELEMENT IS30A-RELATED"/>
    <property type="match status" value="1"/>
</dbReference>
<gene>
    <name evidence="3" type="ORF">I4I82_01980</name>
</gene>
<dbReference type="InterPro" id="IPR025246">
    <property type="entry name" value="IS30-like_HTH"/>
</dbReference>
<organism evidence="3 4">
    <name type="scientific">Pseudonocardia oceani</name>
    <dbReference type="NCBI Taxonomy" id="2792013"/>
    <lineage>
        <taxon>Bacteria</taxon>
        <taxon>Bacillati</taxon>
        <taxon>Actinomycetota</taxon>
        <taxon>Actinomycetes</taxon>
        <taxon>Pseudonocardiales</taxon>
        <taxon>Pseudonocardiaceae</taxon>
        <taxon>Pseudonocardia</taxon>
    </lineage>
</organism>
<name>A0ABS6U2S8_9PSEU</name>
<evidence type="ECO:0000256" key="1">
    <source>
        <dbReference type="SAM" id="MobiDB-lite"/>
    </source>
</evidence>
<dbReference type="Pfam" id="PF13936">
    <property type="entry name" value="HTH_38"/>
    <property type="match status" value="1"/>
</dbReference>
<dbReference type="RefSeq" id="WP_218589305.1">
    <property type="nucleotide sequence ID" value="NZ_JADQDE010000041.1"/>
</dbReference>
<feature type="region of interest" description="Disordered" evidence="1">
    <location>
        <begin position="141"/>
        <end position="190"/>
    </location>
</feature>
<proteinExistence type="predicted"/>
<evidence type="ECO:0000313" key="3">
    <source>
        <dbReference type="EMBL" id="MBW0126466.1"/>
    </source>
</evidence>
<dbReference type="Proteomes" id="UP000694300">
    <property type="component" value="Unassembled WGS sequence"/>
</dbReference>